<dbReference type="RefSeq" id="WP_110438777.1">
    <property type="nucleotide sequence ID" value="NZ_CP046393.1"/>
</dbReference>
<dbReference type="SUPFAM" id="SSF52833">
    <property type="entry name" value="Thioredoxin-like"/>
    <property type="match status" value="1"/>
</dbReference>
<gene>
    <name evidence="3" type="ORF">DK869_04315</name>
</gene>
<keyword evidence="1" id="KW-0732">Signal</keyword>
<protein>
    <submittedName>
        <fullName evidence="3">Thiol:disulfide interchange protein</fullName>
    </submittedName>
</protein>
<dbReference type="OrthoDB" id="8478320at2"/>
<name>A0A318N2A6_9PROT</name>
<proteinExistence type="predicted"/>
<dbReference type="EMBL" id="QGLT01000002">
    <property type="protein sequence ID" value="PXZ00635.1"/>
    <property type="molecule type" value="Genomic_DNA"/>
</dbReference>
<dbReference type="Proteomes" id="UP000247565">
    <property type="component" value="Unassembled WGS sequence"/>
</dbReference>
<evidence type="ECO:0000313" key="4">
    <source>
        <dbReference type="Proteomes" id="UP000247565"/>
    </source>
</evidence>
<dbReference type="AlphaFoldDB" id="A0A318N2A6"/>
<dbReference type="Pfam" id="PF13462">
    <property type="entry name" value="Thioredoxin_4"/>
    <property type="match status" value="1"/>
</dbReference>
<organism evidence="3 4">
    <name type="scientific">Commensalibacter melissae</name>
    <dbReference type="NCBI Taxonomy" id="2070537"/>
    <lineage>
        <taxon>Bacteria</taxon>
        <taxon>Pseudomonadati</taxon>
        <taxon>Pseudomonadota</taxon>
        <taxon>Alphaproteobacteria</taxon>
        <taxon>Acetobacterales</taxon>
        <taxon>Acetobacteraceae</taxon>
    </lineage>
</organism>
<dbReference type="InterPro" id="IPR036249">
    <property type="entry name" value="Thioredoxin-like_sf"/>
</dbReference>
<dbReference type="Gene3D" id="3.40.30.10">
    <property type="entry name" value="Glutaredoxin"/>
    <property type="match status" value="1"/>
</dbReference>
<evidence type="ECO:0000256" key="1">
    <source>
        <dbReference type="SAM" id="SignalP"/>
    </source>
</evidence>
<feature type="signal peptide" evidence="1">
    <location>
        <begin position="1"/>
        <end position="27"/>
    </location>
</feature>
<accession>A0A318N2A6</accession>
<dbReference type="InterPro" id="IPR012336">
    <property type="entry name" value="Thioredoxin-like_fold"/>
</dbReference>
<sequence>MSITRRSLLASVLPVLTIMATKIPTHAEIPKKFSTPRTLGNSNAKVHVEEWFSLTCVHCGRFAHDILPQIQKKYIDTGKVFYIFKDFPLDKVALKAAIVARSLPVDQYKPFITALLSNLDQWAFNENADPLQELQKYSILAGMSKERFQQVTHDDAIQKIILEESNYAEKHFKIDSTPTFIFNGKKVVGELTLDKFDQEVNDALTRTVPS</sequence>
<reference evidence="3 4" key="1">
    <citation type="submission" date="2018-05" db="EMBL/GenBank/DDBJ databases">
        <title>Reference genomes for bee gut microbiota database.</title>
        <authorList>
            <person name="Ellegaard K.M."/>
        </authorList>
    </citation>
    <scope>NUCLEOTIDE SEQUENCE [LARGE SCALE GENOMIC DNA]</scope>
    <source>
        <strain evidence="3 4">ESL0284</strain>
    </source>
</reference>
<feature type="chain" id="PRO_5016292569" evidence="1">
    <location>
        <begin position="28"/>
        <end position="210"/>
    </location>
</feature>
<evidence type="ECO:0000313" key="3">
    <source>
        <dbReference type="EMBL" id="PXZ00635.1"/>
    </source>
</evidence>
<keyword evidence="4" id="KW-1185">Reference proteome</keyword>
<comment type="caution">
    <text evidence="3">The sequence shown here is derived from an EMBL/GenBank/DDBJ whole genome shotgun (WGS) entry which is preliminary data.</text>
</comment>
<evidence type="ECO:0000259" key="2">
    <source>
        <dbReference type="Pfam" id="PF13462"/>
    </source>
</evidence>
<feature type="domain" description="Thioredoxin-like fold" evidence="2">
    <location>
        <begin position="35"/>
        <end position="200"/>
    </location>
</feature>